<comment type="subcellular location">
    <subcellularLocation>
        <location evidence="1">Membrane</location>
        <topology evidence="1">Multi-pass membrane protein</topology>
    </subcellularLocation>
</comment>
<dbReference type="OrthoDB" id="1666796at2759"/>
<keyword evidence="9" id="KW-1185">Reference proteome</keyword>
<organism evidence="8 9">
    <name type="scientific">Pomacea canaliculata</name>
    <name type="common">Golden apple snail</name>
    <dbReference type="NCBI Taxonomy" id="400727"/>
    <lineage>
        <taxon>Eukaryota</taxon>
        <taxon>Metazoa</taxon>
        <taxon>Spiralia</taxon>
        <taxon>Lophotrochozoa</taxon>
        <taxon>Mollusca</taxon>
        <taxon>Gastropoda</taxon>
        <taxon>Caenogastropoda</taxon>
        <taxon>Architaenioglossa</taxon>
        <taxon>Ampullarioidea</taxon>
        <taxon>Ampullariidae</taxon>
        <taxon>Pomacea</taxon>
    </lineage>
</organism>
<dbReference type="PANTHER" id="PTHR10766">
    <property type="entry name" value="TRANSMEMBRANE 9 SUPERFAMILY PROTEIN"/>
    <property type="match status" value="1"/>
</dbReference>
<evidence type="ECO:0000256" key="7">
    <source>
        <dbReference type="RuleBase" id="RU363079"/>
    </source>
</evidence>
<evidence type="ECO:0000313" key="9">
    <source>
        <dbReference type="Proteomes" id="UP000245119"/>
    </source>
</evidence>
<keyword evidence="3" id="KW-0812">Transmembrane</keyword>
<evidence type="ECO:0000256" key="2">
    <source>
        <dbReference type="ARBA" id="ARBA00005227"/>
    </source>
</evidence>
<keyword evidence="5" id="KW-1133">Transmembrane helix</keyword>
<proteinExistence type="inferred from homology"/>
<name>A0A2T7ND51_POMCA</name>
<dbReference type="InterPro" id="IPR004240">
    <property type="entry name" value="EMP70"/>
</dbReference>
<evidence type="ECO:0000256" key="6">
    <source>
        <dbReference type="ARBA" id="ARBA00023136"/>
    </source>
</evidence>
<dbReference type="Proteomes" id="UP000245119">
    <property type="component" value="Linkage Group LG14"/>
</dbReference>
<accession>A0A2T7ND51</accession>
<dbReference type="AlphaFoldDB" id="A0A2T7ND51"/>
<gene>
    <name evidence="8" type="ORF">C0Q70_21652</name>
</gene>
<evidence type="ECO:0000256" key="3">
    <source>
        <dbReference type="ARBA" id="ARBA00022692"/>
    </source>
</evidence>
<sequence>MVTLETVYSFYLPGLAPVTYCEEAQVNCPSSIAVYVNRLNSIETVIPYEYHSFDFCTDVDETQSPVENLGQVVFGERIRPSKYSLTFNKNETCKTACQKVYKEENKDDVNKLNFLKKGISLNYQHHWIIDNMPLTWCYQVEGAQVYCSPGFPVGCYVTSEQRRKDACVINSLFTEKDTYYLFNHVDLLITYHPGSLEDWGSKLKGIYGRIVSAKVVPRSIKHPTKSADTACAASAPVLGLKGSTLKGELRFNYTYSVYWTVS</sequence>
<dbReference type="GO" id="GO:0072657">
    <property type="term" value="P:protein localization to membrane"/>
    <property type="evidence" value="ECO:0007669"/>
    <property type="project" value="TreeGrafter"/>
</dbReference>
<comment type="similarity">
    <text evidence="2 7">Belongs to the nonaspanin (TM9SF) (TC 9.A.2) family.</text>
</comment>
<dbReference type="GO" id="GO:0016020">
    <property type="term" value="C:membrane"/>
    <property type="evidence" value="ECO:0007669"/>
    <property type="project" value="UniProtKB-SubCell"/>
</dbReference>
<evidence type="ECO:0000313" key="8">
    <source>
        <dbReference type="EMBL" id="PVD19093.1"/>
    </source>
</evidence>
<comment type="caution">
    <text evidence="8">The sequence shown here is derived from an EMBL/GenBank/DDBJ whole genome shotgun (WGS) entry which is preliminary data.</text>
</comment>
<evidence type="ECO:0000256" key="5">
    <source>
        <dbReference type="ARBA" id="ARBA00022989"/>
    </source>
</evidence>
<reference evidence="8 9" key="1">
    <citation type="submission" date="2018-04" db="EMBL/GenBank/DDBJ databases">
        <title>The genome of golden apple snail Pomacea canaliculata provides insight into stress tolerance and invasive adaptation.</title>
        <authorList>
            <person name="Liu C."/>
            <person name="Liu B."/>
            <person name="Ren Y."/>
            <person name="Zhang Y."/>
            <person name="Wang H."/>
            <person name="Li S."/>
            <person name="Jiang F."/>
            <person name="Yin L."/>
            <person name="Zhang G."/>
            <person name="Qian W."/>
            <person name="Fan W."/>
        </authorList>
    </citation>
    <scope>NUCLEOTIDE SEQUENCE [LARGE SCALE GENOMIC DNA]</scope>
    <source>
        <strain evidence="8">SZHN2017</strain>
        <tissue evidence="8">Muscle</tissue>
    </source>
</reference>
<protein>
    <recommendedName>
        <fullName evidence="7">Transmembrane 9 superfamily member</fullName>
    </recommendedName>
</protein>
<keyword evidence="4" id="KW-0732">Signal</keyword>
<keyword evidence="6" id="KW-0472">Membrane</keyword>
<evidence type="ECO:0000256" key="4">
    <source>
        <dbReference type="ARBA" id="ARBA00022729"/>
    </source>
</evidence>
<dbReference type="EMBL" id="PZQS01000014">
    <property type="protein sequence ID" value="PVD19093.1"/>
    <property type="molecule type" value="Genomic_DNA"/>
</dbReference>
<dbReference type="PANTHER" id="PTHR10766:SF176">
    <property type="entry name" value="TRANSMEMBRANE 9 SUPERFAMILY MEMBER"/>
    <property type="match status" value="1"/>
</dbReference>
<dbReference type="STRING" id="400727.A0A2T7ND51"/>
<evidence type="ECO:0000256" key="1">
    <source>
        <dbReference type="ARBA" id="ARBA00004141"/>
    </source>
</evidence>
<dbReference type="Pfam" id="PF02990">
    <property type="entry name" value="EMP70"/>
    <property type="match status" value="1"/>
</dbReference>